<name>A0ABW7QER5_9ACTN</name>
<gene>
    <name evidence="5" type="ORF">ACH4F9_00115</name>
</gene>
<evidence type="ECO:0000256" key="2">
    <source>
        <dbReference type="ARBA" id="ARBA00022737"/>
    </source>
</evidence>
<dbReference type="InterPro" id="IPR001680">
    <property type="entry name" value="WD40_rpt"/>
</dbReference>
<dbReference type="PANTHER" id="PTHR22847">
    <property type="entry name" value="WD40 REPEAT PROTEIN"/>
    <property type="match status" value="1"/>
</dbReference>
<keyword evidence="1 3" id="KW-0853">WD repeat</keyword>
<dbReference type="Pfam" id="PF00400">
    <property type="entry name" value="WD40"/>
    <property type="match status" value="1"/>
</dbReference>
<feature type="repeat" description="WD" evidence="3">
    <location>
        <begin position="850"/>
        <end position="884"/>
    </location>
</feature>
<evidence type="ECO:0000256" key="3">
    <source>
        <dbReference type="PROSITE-ProRule" id="PRU00221"/>
    </source>
</evidence>
<dbReference type="RefSeq" id="WP_397706668.1">
    <property type="nucleotide sequence ID" value="NZ_JBIRGN010000001.1"/>
</dbReference>
<accession>A0ABW7QER5</accession>
<dbReference type="PROSITE" id="PS50294">
    <property type="entry name" value="WD_REPEATS_REGION"/>
    <property type="match status" value="1"/>
</dbReference>
<sequence>MVVLTALLVVCGFAVPPAVDQLRERAASRARHERLRARTSDSATARRAEQLRSHFHPRGRGILPSIVRDGSYFSGRVQVLGELVCWLRGEGPDAARSRVVTGAPGSGKSAVLGRLVSLADAELRPPLLATAPAETLPPVGAISIAVHVRGRTVDEAAAAISQALAIDETTSGGLLAHLREESRPGSAVVVVDGVDEASDPYRLVVDLLEPLAAAGERTGIRLLVGTRRGGDDGLLRLFGAAALVLDLDAERYRDQRDLAAYVRRTLLAEPDPQVRTPYRTRPGRAATVAAAVAARAGSSFLVAQLTALSLMASSEPVDTRDAGWTETFPTTVGAAMDRYLRDVQPGGPWLRDLLMALAWSRGDGFDDPRTWAAAATMLGTASYSEQDVTRLLLDTNAVDLLQRSEQGDRVAFRLFHEALGEHLRQLSARQRSSVGIQRGLTAVLLARLSSASADGPDWANADGYTRLHLPHHAGEGQVLDELLGDAGFLACMDPARLLAALPTARTEPGRHAARLIQRVGQQLLVAPEEERVCYLEMAARMAGDGQLARALAATAPDRPWAVLWAHWDALAESRTLGHHEDYVVAVATVETPRGAVVVSAGAWGVQAWYLADGEPMASGVREPESPVTDMTAFGQGDGIVVVTLHEDGRLLRTTPDSTHPQQVLAHDRAAYGGVWLVRAEDRTAVATVGSGRAIEVLSAQDGHLFAWPRVVIGEEDRILQVDNAGGRCLAVVSGPDGDTTTWNLNDATPLNEPLSPALRVPDWGPGAHVWTASITEHEGEPLILLGAQTGHVLAWDPVRGEITGEPHRGDAGVFVTLFSGSSDRRSEAWSWGDWNGNLFTRDAAGEVRQLAAHDGGIESIARSELNGSTVLVTGGRDGSVRVWDNRTADPAGPVNNYRSVATGTDAAHRDCVASVRADGATVVFDADSGNVLAEIPAADEEWRRAVALPSDPRSFSTLDSRGRFTLRRFPDARSVRELPAVPAESRQVSVSHHEQPILLVPASSGRLDFVDLTTGEPMRPPLDCHAEAFRVAALPEAPQGALRFITWTYQTREARLWNVTTDAAHHLDLPLTPHPEAEHPLHVTAVAFGRSGDLPVAVAVGSYSQVMVWNTDDGSLVSDAQLEHGHHMELLDVHLARIAGKPLVVTGGHTCSVALWSLETHQEYHFRIGSVLWHTRFLPGHRVLAAGPRGIMALALGSRFLDRLERRD</sequence>
<dbReference type="Gene3D" id="2.130.10.10">
    <property type="entry name" value="YVTN repeat-like/Quinoprotein amine dehydrogenase"/>
    <property type="match status" value="3"/>
</dbReference>
<dbReference type="SUPFAM" id="SSF50998">
    <property type="entry name" value="Quinoprotein alcohol dehydrogenase-like"/>
    <property type="match status" value="1"/>
</dbReference>
<keyword evidence="6" id="KW-1185">Reference proteome</keyword>
<proteinExistence type="predicted"/>
<feature type="compositionally biased region" description="Basic and acidic residues" evidence="4">
    <location>
        <begin position="36"/>
        <end position="51"/>
    </location>
</feature>
<dbReference type="InterPro" id="IPR015943">
    <property type="entry name" value="WD40/YVTN_repeat-like_dom_sf"/>
</dbReference>
<evidence type="ECO:0000256" key="1">
    <source>
        <dbReference type="ARBA" id="ARBA00022574"/>
    </source>
</evidence>
<dbReference type="EMBL" id="JBIRGQ010000001">
    <property type="protein sequence ID" value="MFH8543396.1"/>
    <property type="molecule type" value="Genomic_DNA"/>
</dbReference>
<dbReference type="SUPFAM" id="SSF50978">
    <property type="entry name" value="WD40 repeat-like"/>
    <property type="match status" value="1"/>
</dbReference>
<evidence type="ECO:0000313" key="5">
    <source>
        <dbReference type="EMBL" id="MFH8543396.1"/>
    </source>
</evidence>
<dbReference type="SMART" id="SM00320">
    <property type="entry name" value="WD40"/>
    <property type="match status" value="3"/>
</dbReference>
<dbReference type="PANTHER" id="PTHR22847:SF637">
    <property type="entry name" value="WD REPEAT DOMAIN 5B"/>
    <property type="match status" value="1"/>
</dbReference>
<dbReference type="PROSITE" id="PS50082">
    <property type="entry name" value="WD_REPEATS_2"/>
    <property type="match status" value="1"/>
</dbReference>
<comment type="caution">
    <text evidence="5">The sequence shown here is derived from an EMBL/GenBank/DDBJ whole genome shotgun (WGS) entry which is preliminary data.</text>
</comment>
<protein>
    <submittedName>
        <fullName evidence="5">Uncharacterized protein</fullName>
    </submittedName>
</protein>
<keyword evidence="2" id="KW-0677">Repeat</keyword>
<dbReference type="Proteomes" id="UP001610818">
    <property type="component" value="Unassembled WGS sequence"/>
</dbReference>
<evidence type="ECO:0000256" key="4">
    <source>
        <dbReference type="SAM" id="MobiDB-lite"/>
    </source>
</evidence>
<reference evidence="5 6" key="1">
    <citation type="submission" date="2024-10" db="EMBL/GenBank/DDBJ databases">
        <title>The Natural Products Discovery Center: Release of the First 8490 Sequenced Strains for Exploring Actinobacteria Biosynthetic Diversity.</title>
        <authorList>
            <person name="Kalkreuter E."/>
            <person name="Kautsar S.A."/>
            <person name="Yang D."/>
            <person name="Bader C.D."/>
            <person name="Teijaro C.N."/>
            <person name="Fluegel L."/>
            <person name="Davis C.M."/>
            <person name="Simpson J.R."/>
            <person name="Lauterbach L."/>
            <person name="Steele A.D."/>
            <person name="Gui C."/>
            <person name="Meng S."/>
            <person name="Li G."/>
            <person name="Viehrig K."/>
            <person name="Ye F."/>
            <person name="Su P."/>
            <person name="Kiefer A.F."/>
            <person name="Nichols A."/>
            <person name="Cepeda A.J."/>
            <person name="Yan W."/>
            <person name="Fan B."/>
            <person name="Jiang Y."/>
            <person name="Adhikari A."/>
            <person name="Zheng C.-J."/>
            <person name="Schuster L."/>
            <person name="Cowan T.M."/>
            <person name="Smanski M.J."/>
            <person name="Chevrette M.G."/>
            <person name="De Carvalho L.P.S."/>
            <person name="Shen B."/>
        </authorList>
    </citation>
    <scope>NUCLEOTIDE SEQUENCE [LARGE SCALE GENOMIC DNA]</scope>
    <source>
        <strain evidence="5 6">NPDC017990</strain>
    </source>
</reference>
<organism evidence="5 6">
    <name type="scientific">Streptomyces longisporoflavus</name>
    <dbReference type="NCBI Taxonomy" id="28044"/>
    <lineage>
        <taxon>Bacteria</taxon>
        <taxon>Bacillati</taxon>
        <taxon>Actinomycetota</taxon>
        <taxon>Actinomycetes</taxon>
        <taxon>Kitasatosporales</taxon>
        <taxon>Streptomycetaceae</taxon>
        <taxon>Streptomyces</taxon>
    </lineage>
</organism>
<dbReference type="InterPro" id="IPR036322">
    <property type="entry name" value="WD40_repeat_dom_sf"/>
</dbReference>
<feature type="region of interest" description="Disordered" evidence="4">
    <location>
        <begin position="30"/>
        <end position="51"/>
    </location>
</feature>
<evidence type="ECO:0000313" key="6">
    <source>
        <dbReference type="Proteomes" id="UP001610818"/>
    </source>
</evidence>
<dbReference type="InterPro" id="IPR011047">
    <property type="entry name" value="Quinoprotein_ADH-like_sf"/>
</dbReference>